<accession>A0AAD9UT58</accession>
<proteinExistence type="predicted"/>
<dbReference type="PANTHER" id="PTHR46609:SF8">
    <property type="entry name" value="YQAJ VIRAL RECOMBINASE DOMAIN-CONTAINING PROTEIN"/>
    <property type="match status" value="1"/>
</dbReference>
<comment type="caution">
    <text evidence="1">The sequence shown here is derived from an EMBL/GenBank/DDBJ whole genome shotgun (WGS) entry which is preliminary data.</text>
</comment>
<dbReference type="EMBL" id="JARQWQ010000139">
    <property type="protein sequence ID" value="KAK2548747.1"/>
    <property type="molecule type" value="Genomic_DNA"/>
</dbReference>
<dbReference type="InterPro" id="IPR011604">
    <property type="entry name" value="PDDEXK-like_dom_sf"/>
</dbReference>
<dbReference type="InterPro" id="IPR011335">
    <property type="entry name" value="Restrct_endonuc-II-like"/>
</dbReference>
<evidence type="ECO:0008006" key="3">
    <source>
        <dbReference type="Google" id="ProtNLM"/>
    </source>
</evidence>
<keyword evidence="2" id="KW-1185">Reference proteome</keyword>
<evidence type="ECO:0000313" key="1">
    <source>
        <dbReference type="EMBL" id="KAK2548747.1"/>
    </source>
</evidence>
<reference evidence="1" key="1">
    <citation type="journal article" date="2023" name="G3 (Bethesda)">
        <title>Whole genome assembly and annotation of the endangered Caribbean coral Acropora cervicornis.</title>
        <authorList>
            <person name="Selwyn J.D."/>
            <person name="Vollmer S.V."/>
        </authorList>
    </citation>
    <scope>NUCLEOTIDE SEQUENCE</scope>
    <source>
        <strain evidence="1">K2</strain>
    </source>
</reference>
<protein>
    <recommendedName>
        <fullName evidence="3">YqaJ viral recombinase domain-containing protein</fullName>
    </recommendedName>
</protein>
<evidence type="ECO:0000313" key="2">
    <source>
        <dbReference type="Proteomes" id="UP001249851"/>
    </source>
</evidence>
<sequence length="265" mass="30357">MPTICATAGCSNQKDEAKASKHLGNHSDLTETKFGRSPVGSFSSYQLSHTESNFDVIINIDSVPRSDTVDHQIDRFPRFPLRNHPESEQRFLSDAESEFVKKFHLDEDEINTLEGDTREQANSQLWVSERKYRFMASNFHLISHRQRHHEKFANTLMHPKPFSKPFGLLEVKCPETKFLVSPLDACSDPSFCCESIHGKCKLKVAHPYYAQVQEQMGITSADWCDFVIFTKKGMSIEGVPFDPEYWQDLEGSCCFIIMHISLNML</sequence>
<name>A0AAD9UT58_ACRCE</name>
<dbReference type="GO" id="GO:0006281">
    <property type="term" value="P:DNA repair"/>
    <property type="evidence" value="ECO:0007669"/>
    <property type="project" value="UniProtKB-ARBA"/>
</dbReference>
<dbReference type="Gene3D" id="3.90.320.10">
    <property type="match status" value="1"/>
</dbReference>
<dbReference type="Proteomes" id="UP001249851">
    <property type="component" value="Unassembled WGS sequence"/>
</dbReference>
<dbReference type="InterPro" id="IPR051703">
    <property type="entry name" value="NF-kappa-B_Signaling_Reg"/>
</dbReference>
<dbReference type="CDD" id="cd22343">
    <property type="entry name" value="PDDEXK_lambda_exonuclease-like"/>
    <property type="match status" value="1"/>
</dbReference>
<reference evidence="1" key="2">
    <citation type="journal article" date="2023" name="Science">
        <title>Genomic signatures of disease resistance in endangered staghorn corals.</title>
        <authorList>
            <person name="Vollmer S.V."/>
            <person name="Selwyn J.D."/>
            <person name="Despard B.A."/>
            <person name="Roesel C.L."/>
        </authorList>
    </citation>
    <scope>NUCLEOTIDE SEQUENCE</scope>
    <source>
        <strain evidence="1">K2</strain>
    </source>
</reference>
<dbReference type="SUPFAM" id="SSF52980">
    <property type="entry name" value="Restriction endonuclease-like"/>
    <property type="match status" value="1"/>
</dbReference>
<gene>
    <name evidence="1" type="ORF">P5673_030996</name>
</gene>
<dbReference type="AlphaFoldDB" id="A0AAD9UT58"/>
<dbReference type="PANTHER" id="PTHR46609">
    <property type="entry name" value="EXONUCLEASE, PHAGE-TYPE/RECB, C-TERMINAL DOMAIN-CONTAINING PROTEIN"/>
    <property type="match status" value="1"/>
</dbReference>
<organism evidence="1 2">
    <name type="scientific">Acropora cervicornis</name>
    <name type="common">Staghorn coral</name>
    <dbReference type="NCBI Taxonomy" id="6130"/>
    <lineage>
        <taxon>Eukaryota</taxon>
        <taxon>Metazoa</taxon>
        <taxon>Cnidaria</taxon>
        <taxon>Anthozoa</taxon>
        <taxon>Hexacorallia</taxon>
        <taxon>Scleractinia</taxon>
        <taxon>Astrocoeniina</taxon>
        <taxon>Acroporidae</taxon>
        <taxon>Acropora</taxon>
    </lineage>
</organism>